<organism evidence="3 4">
    <name type="scientific">Anaerobium acetethylicum</name>
    <dbReference type="NCBI Taxonomy" id="1619234"/>
    <lineage>
        <taxon>Bacteria</taxon>
        <taxon>Bacillati</taxon>
        <taxon>Bacillota</taxon>
        <taxon>Clostridia</taxon>
        <taxon>Lachnospirales</taxon>
        <taxon>Lachnospiraceae</taxon>
        <taxon>Anaerobium</taxon>
    </lineage>
</organism>
<dbReference type="PANTHER" id="PTHR43732:SF1">
    <property type="entry name" value="RIBOSE 5-PHOSPHATE ISOMERASE"/>
    <property type="match status" value="1"/>
</dbReference>
<evidence type="ECO:0000313" key="3">
    <source>
        <dbReference type="EMBL" id="SCP97427.1"/>
    </source>
</evidence>
<comment type="similarity">
    <text evidence="1">Belongs to the LacAB/RpiB family.</text>
</comment>
<evidence type="ECO:0000313" key="4">
    <source>
        <dbReference type="Proteomes" id="UP000199315"/>
    </source>
</evidence>
<name>A0A1D3TTW1_9FIRM</name>
<dbReference type="GO" id="GO:0005975">
    <property type="term" value="P:carbohydrate metabolic process"/>
    <property type="evidence" value="ECO:0007669"/>
    <property type="project" value="InterPro"/>
</dbReference>
<dbReference type="InterPro" id="IPR004785">
    <property type="entry name" value="RpiB"/>
</dbReference>
<dbReference type="AlphaFoldDB" id="A0A1D3TTW1"/>
<dbReference type="NCBIfam" id="TIGR01120">
    <property type="entry name" value="rpiB"/>
    <property type="match status" value="1"/>
</dbReference>
<dbReference type="InterPro" id="IPR036569">
    <property type="entry name" value="RpiB_LacA_LacB_sf"/>
</dbReference>
<dbReference type="InterPro" id="IPR003500">
    <property type="entry name" value="RpiB_LacA_LacB"/>
</dbReference>
<dbReference type="Pfam" id="PF02502">
    <property type="entry name" value="LacAB_rpiB"/>
    <property type="match status" value="1"/>
</dbReference>
<dbReference type="InterPro" id="IPR051812">
    <property type="entry name" value="SPI_LacAB/RpiB"/>
</dbReference>
<dbReference type="RefSeq" id="WP_091233534.1">
    <property type="nucleotide sequence ID" value="NZ_FMKA01000010.1"/>
</dbReference>
<reference evidence="3 4" key="1">
    <citation type="submission" date="2016-09" db="EMBL/GenBank/DDBJ databases">
        <authorList>
            <person name="Capua I."/>
            <person name="De Benedictis P."/>
            <person name="Joannis T."/>
            <person name="Lombin L.H."/>
            <person name="Cattoli G."/>
        </authorList>
    </citation>
    <scope>NUCLEOTIDE SEQUENCE [LARGE SCALE GENOMIC DNA]</scope>
    <source>
        <strain evidence="3 4">GluBS11</strain>
    </source>
</reference>
<protein>
    <submittedName>
        <fullName evidence="3">Ribose 5-phosphate isomerase B</fullName>
    </submittedName>
</protein>
<dbReference type="Proteomes" id="UP000199315">
    <property type="component" value="Unassembled WGS sequence"/>
</dbReference>
<dbReference type="STRING" id="1619234.SAMN05421730_101087"/>
<accession>A0A1D3TTW1</accession>
<dbReference type="NCBIfam" id="NF004051">
    <property type="entry name" value="PRK05571.1"/>
    <property type="match status" value="1"/>
</dbReference>
<dbReference type="Gene3D" id="3.40.1400.10">
    <property type="entry name" value="Sugar-phosphate isomerase, RpiB/LacA/LacB"/>
    <property type="match status" value="1"/>
</dbReference>
<dbReference type="PANTHER" id="PTHR43732">
    <property type="entry name" value="RIBOSE 5-PHOSPHATE ISOMERASE-RELATED"/>
    <property type="match status" value="1"/>
</dbReference>
<proteinExistence type="inferred from homology"/>
<keyword evidence="4" id="KW-1185">Reference proteome</keyword>
<evidence type="ECO:0000256" key="2">
    <source>
        <dbReference type="ARBA" id="ARBA00023235"/>
    </source>
</evidence>
<dbReference type="OrthoDB" id="1778624at2"/>
<evidence type="ECO:0000256" key="1">
    <source>
        <dbReference type="ARBA" id="ARBA00008754"/>
    </source>
</evidence>
<dbReference type="GO" id="GO:0016861">
    <property type="term" value="F:intramolecular oxidoreductase activity, interconverting aldoses and ketoses"/>
    <property type="evidence" value="ECO:0007669"/>
    <property type="project" value="UniProtKB-ARBA"/>
</dbReference>
<gene>
    <name evidence="3" type="ORF">SAMN05421730_101087</name>
</gene>
<dbReference type="PIRSF" id="PIRSF005384">
    <property type="entry name" value="RpiB_LacA_B"/>
    <property type="match status" value="1"/>
</dbReference>
<sequence length="153" mass="16565">MKIAIGCDEAAYSLKVEIMKHLQSKNIEVVDFGADAGDVVLYPDVAVRVAEAVAKGEFERGILVCGTGIGMAITANKVPGIRAAVCHDPFSTERSRKSNDAQIMCMGERVIGVELAKYLVDIWLNCDFAGGGSAPKVDRIMEYEHDYLKKGVI</sequence>
<keyword evidence="2 3" id="KW-0413">Isomerase</keyword>
<dbReference type="SUPFAM" id="SSF89623">
    <property type="entry name" value="Ribose/Galactose isomerase RpiB/AlsB"/>
    <property type="match status" value="1"/>
</dbReference>
<dbReference type="NCBIfam" id="TIGR00689">
    <property type="entry name" value="rpiB_lacA_lacB"/>
    <property type="match status" value="1"/>
</dbReference>
<dbReference type="EMBL" id="FMKA01000010">
    <property type="protein sequence ID" value="SCP97427.1"/>
    <property type="molecule type" value="Genomic_DNA"/>
</dbReference>